<accession>A0A9Q0DQ44</accession>
<dbReference type="AlphaFoldDB" id="A0A9Q0DQ44"/>
<dbReference type="EMBL" id="JANIIK010000113">
    <property type="protein sequence ID" value="KAJ3592454.1"/>
    <property type="molecule type" value="Genomic_DNA"/>
</dbReference>
<dbReference type="Proteomes" id="UP001148018">
    <property type="component" value="Unassembled WGS sequence"/>
</dbReference>
<evidence type="ECO:0000313" key="3">
    <source>
        <dbReference type="Proteomes" id="UP001148018"/>
    </source>
</evidence>
<evidence type="ECO:0000313" key="2">
    <source>
        <dbReference type="EMBL" id="KAJ3592454.1"/>
    </source>
</evidence>
<reference evidence="2" key="1">
    <citation type="submission" date="2022-07" db="EMBL/GenBank/DDBJ databases">
        <title>Chromosome-level genome of Muraenolepis orangiensis.</title>
        <authorList>
            <person name="Kim J."/>
        </authorList>
    </citation>
    <scope>NUCLEOTIDE SEQUENCE</scope>
    <source>
        <strain evidence="2">KU_S4_2022</strain>
        <tissue evidence="2">Muscle</tissue>
    </source>
</reference>
<feature type="compositionally biased region" description="Basic and acidic residues" evidence="1">
    <location>
        <begin position="50"/>
        <end position="61"/>
    </location>
</feature>
<name>A0A9Q0DQ44_9TELE</name>
<gene>
    <name evidence="2" type="ORF">NHX12_007581</name>
</gene>
<proteinExistence type="predicted"/>
<protein>
    <submittedName>
        <fullName evidence="2">Uncharacterized protein</fullName>
    </submittedName>
</protein>
<evidence type="ECO:0000256" key="1">
    <source>
        <dbReference type="SAM" id="MobiDB-lite"/>
    </source>
</evidence>
<sequence>MHDEVRRYVHKSLKTAPVKSITTCAAVVKKAQNHALHTHTNAPAVPRQAGPERDPTLKNDEGNPDLLTLQMDSQDPDPAVSLRHAAA</sequence>
<keyword evidence="3" id="KW-1185">Reference proteome</keyword>
<feature type="region of interest" description="Disordered" evidence="1">
    <location>
        <begin position="35"/>
        <end position="87"/>
    </location>
</feature>
<organism evidence="2 3">
    <name type="scientific">Muraenolepis orangiensis</name>
    <name type="common">Patagonian moray cod</name>
    <dbReference type="NCBI Taxonomy" id="630683"/>
    <lineage>
        <taxon>Eukaryota</taxon>
        <taxon>Metazoa</taxon>
        <taxon>Chordata</taxon>
        <taxon>Craniata</taxon>
        <taxon>Vertebrata</taxon>
        <taxon>Euteleostomi</taxon>
        <taxon>Actinopterygii</taxon>
        <taxon>Neopterygii</taxon>
        <taxon>Teleostei</taxon>
        <taxon>Neoteleostei</taxon>
        <taxon>Acanthomorphata</taxon>
        <taxon>Zeiogadaria</taxon>
        <taxon>Gadariae</taxon>
        <taxon>Gadiformes</taxon>
        <taxon>Muraenolepidoidei</taxon>
        <taxon>Muraenolepididae</taxon>
        <taxon>Muraenolepis</taxon>
    </lineage>
</organism>
<comment type="caution">
    <text evidence="2">The sequence shown here is derived from an EMBL/GenBank/DDBJ whole genome shotgun (WGS) entry which is preliminary data.</text>
</comment>